<organism evidence="3 4">
    <name type="scientific">Dongia sedimenti</name>
    <dbReference type="NCBI Taxonomy" id="3064282"/>
    <lineage>
        <taxon>Bacteria</taxon>
        <taxon>Pseudomonadati</taxon>
        <taxon>Pseudomonadota</taxon>
        <taxon>Alphaproteobacteria</taxon>
        <taxon>Rhodospirillales</taxon>
        <taxon>Dongiaceae</taxon>
        <taxon>Dongia</taxon>
    </lineage>
</organism>
<proteinExistence type="predicted"/>
<dbReference type="InterPro" id="IPR000182">
    <property type="entry name" value="GNAT_dom"/>
</dbReference>
<evidence type="ECO:0000259" key="2">
    <source>
        <dbReference type="PROSITE" id="PS51186"/>
    </source>
</evidence>
<protein>
    <submittedName>
        <fullName evidence="3">GNAT family N-acetyltransferase</fullName>
    </submittedName>
</protein>
<comment type="caution">
    <text evidence="3">The sequence shown here is derived from an EMBL/GenBank/DDBJ whole genome shotgun (WGS) entry which is preliminary data.</text>
</comment>
<keyword evidence="4" id="KW-1185">Reference proteome</keyword>
<gene>
    <name evidence="3" type="ORF">Q8A70_07415</name>
</gene>
<dbReference type="Pfam" id="PF00583">
    <property type="entry name" value="Acetyltransf_1"/>
    <property type="match status" value="1"/>
</dbReference>
<dbReference type="Proteomes" id="UP001230156">
    <property type="component" value="Unassembled WGS sequence"/>
</dbReference>
<feature type="region of interest" description="Disordered" evidence="1">
    <location>
        <begin position="194"/>
        <end position="217"/>
    </location>
</feature>
<evidence type="ECO:0000256" key="1">
    <source>
        <dbReference type="SAM" id="MobiDB-lite"/>
    </source>
</evidence>
<feature type="compositionally biased region" description="Basic and acidic residues" evidence="1">
    <location>
        <begin position="208"/>
        <end position="217"/>
    </location>
</feature>
<dbReference type="PROSITE" id="PS51186">
    <property type="entry name" value="GNAT"/>
    <property type="match status" value="1"/>
</dbReference>
<feature type="domain" description="N-acetyltransferase" evidence="2">
    <location>
        <begin position="5"/>
        <end position="189"/>
    </location>
</feature>
<dbReference type="CDD" id="cd04301">
    <property type="entry name" value="NAT_SF"/>
    <property type="match status" value="1"/>
</dbReference>
<dbReference type="InterPro" id="IPR016181">
    <property type="entry name" value="Acyl_CoA_acyltransferase"/>
</dbReference>
<dbReference type="Gene3D" id="3.40.630.30">
    <property type="match status" value="1"/>
</dbReference>
<dbReference type="RefSeq" id="WP_379954892.1">
    <property type="nucleotide sequence ID" value="NZ_JAUYVI010000002.1"/>
</dbReference>
<name>A0ABU0YIF2_9PROT</name>
<sequence>MTAALTFHPLTPERWPDLERLFGPNGAYSGCWCMFWRQTGPDWHDCDGAGRKRAFKAVCTKGERPPGVIAYRDGQPVGWVAIAPRADYVRLQHARVLVPIDDQPVWSITCFFIHRTARRQGLMEKLIGAAVDFARGQGATIVEAYPRPVTGKEASATLYVGTVSCFERAGFKVMARPSEKRAVMRKSIRRRRAKRVSNCAGSAAVLPARRDPRGTAG</sequence>
<evidence type="ECO:0000313" key="4">
    <source>
        <dbReference type="Proteomes" id="UP001230156"/>
    </source>
</evidence>
<dbReference type="EMBL" id="JAUYVI010000002">
    <property type="protein sequence ID" value="MDQ7247490.1"/>
    <property type="molecule type" value="Genomic_DNA"/>
</dbReference>
<dbReference type="SUPFAM" id="SSF55729">
    <property type="entry name" value="Acyl-CoA N-acyltransferases (Nat)"/>
    <property type="match status" value="1"/>
</dbReference>
<evidence type="ECO:0000313" key="3">
    <source>
        <dbReference type="EMBL" id="MDQ7247490.1"/>
    </source>
</evidence>
<accession>A0ABU0YIF2</accession>
<reference evidence="4" key="1">
    <citation type="submission" date="2023-08" db="EMBL/GenBank/DDBJ databases">
        <title>Rhodospirillaceae gen. nov., a novel taxon isolated from the Yangtze River Yuezi River estuary sludge.</title>
        <authorList>
            <person name="Ruan L."/>
        </authorList>
    </citation>
    <scope>NUCLEOTIDE SEQUENCE [LARGE SCALE GENOMIC DNA]</scope>
    <source>
        <strain evidence="4">R-7</strain>
    </source>
</reference>